<feature type="signal peptide" evidence="1">
    <location>
        <begin position="1"/>
        <end position="24"/>
    </location>
</feature>
<dbReference type="Proteomes" id="UP001597525">
    <property type="component" value="Unassembled WGS sequence"/>
</dbReference>
<dbReference type="RefSeq" id="WP_320182553.1">
    <property type="nucleotide sequence ID" value="NZ_CP138332.1"/>
</dbReference>
<dbReference type="EMBL" id="JBHUPB010000004">
    <property type="protein sequence ID" value="MFD2966854.1"/>
    <property type="molecule type" value="Genomic_DNA"/>
</dbReference>
<gene>
    <name evidence="2" type="ORF">ACFS7Y_05625</name>
</gene>
<sequence length="586" mass="63472">MNKLFRQQGGLCVLVAVLILTACAKDPVKTLEEDASLVVQVSGLEDFILEEDPIALTAKSASAAVTSNTTRGGGPALTRQHYKKDGVLHELYTSSDYDIDFEIKKSHPLSLVSKDRKIKTDGLSMSAGSALVARQPIGADVRYRLLMYRENETTPIVNVEGVGATFPAVAIASGFNYRWIAVSTNESGSSPTVTNNVVSAAQIANKDFLYASGTILTQFGENYLNIVFNRYSTRIQLTVDSRGMFGNIAGNSNVSFVIAQGGTLSETGDFNVRDSSFSNFQEVALSSNNMTSTNPALRVGTIYTVRPRAVVANSLRLRLNPLNLTLDDGATRTFADNTVGFGSAFSPVRGSSYDITARLIESGVQVTGSTLRWARSNLRFVSTAAAGFRYRFLPHPVNTPFDINLDMWNFATTTPTGTTFNNVDMCASVYPAGTWRLPTAAEYQALPNPSTLERYTPLLLGGVGLVANWERSASQPANSAYTGSDQLRLPFYGFRTTTNTRSQQPGLLAVLVNGQGHYYSVNYTGTSTNPTAIRPTFFRMNYSGLDLLGLLNLADGYSQEVVSNLSGTSFNQGRNVRCVRAIVNNS</sequence>
<evidence type="ECO:0008006" key="4">
    <source>
        <dbReference type="Google" id="ProtNLM"/>
    </source>
</evidence>
<feature type="chain" id="PRO_5047070313" description="DUF4906 domain-containing protein" evidence="1">
    <location>
        <begin position="25"/>
        <end position="586"/>
    </location>
</feature>
<dbReference type="PROSITE" id="PS51257">
    <property type="entry name" value="PROKAR_LIPOPROTEIN"/>
    <property type="match status" value="1"/>
</dbReference>
<evidence type="ECO:0000313" key="3">
    <source>
        <dbReference type="Proteomes" id="UP001597525"/>
    </source>
</evidence>
<comment type="caution">
    <text evidence="2">The sequence shown here is derived from an EMBL/GenBank/DDBJ whole genome shotgun (WGS) entry which is preliminary data.</text>
</comment>
<evidence type="ECO:0000256" key="1">
    <source>
        <dbReference type="SAM" id="SignalP"/>
    </source>
</evidence>
<accession>A0ABW6BFM5</accession>
<keyword evidence="1" id="KW-0732">Signal</keyword>
<proteinExistence type="predicted"/>
<organism evidence="2 3">
    <name type="scientific">Sphingobacterium bambusae</name>
    <dbReference type="NCBI Taxonomy" id="662858"/>
    <lineage>
        <taxon>Bacteria</taxon>
        <taxon>Pseudomonadati</taxon>
        <taxon>Bacteroidota</taxon>
        <taxon>Sphingobacteriia</taxon>
        <taxon>Sphingobacteriales</taxon>
        <taxon>Sphingobacteriaceae</taxon>
        <taxon>Sphingobacterium</taxon>
    </lineage>
</organism>
<protein>
    <recommendedName>
        <fullName evidence="4">DUF4906 domain-containing protein</fullName>
    </recommendedName>
</protein>
<reference evidence="3" key="1">
    <citation type="journal article" date="2019" name="Int. J. Syst. Evol. Microbiol.">
        <title>The Global Catalogue of Microorganisms (GCM) 10K type strain sequencing project: providing services to taxonomists for standard genome sequencing and annotation.</title>
        <authorList>
            <consortium name="The Broad Institute Genomics Platform"/>
            <consortium name="The Broad Institute Genome Sequencing Center for Infectious Disease"/>
            <person name="Wu L."/>
            <person name="Ma J."/>
        </authorList>
    </citation>
    <scope>NUCLEOTIDE SEQUENCE [LARGE SCALE GENOMIC DNA]</scope>
    <source>
        <strain evidence="3">KCTC 22814</strain>
    </source>
</reference>
<evidence type="ECO:0000313" key="2">
    <source>
        <dbReference type="EMBL" id="MFD2966854.1"/>
    </source>
</evidence>
<name>A0ABW6BFM5_9SPHI</name>
<keyword evidence="3" id="KW-1185">Reference proteome</keyword>